<dbReference type="InterPro" id="IPR025535">
    <property type="entry name" value="DUF4421"/>
</dbReference>
<evidence type="ECO:0000313" key="3">
    <source>
        <dbReference type="EMBL" id="WQG90194.1"/>
    </source>
</evidence>
<evidence type="ECO:0000313" key="2">
    <source>
        <dbReference type="EMBL" id="SFW67681.1"/>
    </source>
</evidence>
<proteinExistence type="predicted"/>
<dbReference type="AlphaFoldDB" id="A0A1K1R6W6"/>
<dbReference type="EMBL" id="CP140154">
    <property type="protein sequence ID" value="WQG90194.1"/>
    <property type="molecule type" value="Genomic_DNA"/>
</dbReference>
<dbReference type="RefSeq" id="WP_072362476.1">
    <property type="nucleotide sequence ID" value="NZ_CP140154.1"/>
</dbReference>
<evidence type="ECO:0000313" key="5">
    <source>
        <dbReference type="Proteomes" id="UP001326715"/>
    </source>
</evidence>
<organism evidence="2 4">
    <name type="scientific">Chitinophaga sancti</name>
    <dbReference type="NCBI Taxonomy" id="1004"/>
    <lineage>
        <taxon>Bacteria</taxon>
        <taxon>Pseudomonadati</taxon>
        <taxon>Bacteroidota</taxon>
        <taxon>Chitinophagia</taxon>
        <taxon>Chitinophagales</taxon>
        <taxon>Chitinophagaceae</taxon>
        <taxon>Chitinophaga</taxon>
    </lineage>
</organism>
<feature type="chain" id="PRO_5012860085" evidence="1">
    <location>
        <begin position="18"/>
        <end position="318"/>
    </location>
</feature>
<dbReference type="EMBL" id="FPIZ01000010">
    <property type="protein sequence ID" value="SFW67681.1"/>
    <property type="molecule type" value="Genomic_DNA"/>
</dbReference>
<feature type="signal peptide" evidence="1">
    <location>
        <begin position="1"/>
        <end position="17"/>
    </location>
</feature>
<dbReference type="Proteomes" id="UP001326715">
    <property type="component" value="Chromosome"/>
</dbReference>
<protein>
    <submittedName>
        <fullName evidence="3">DUF4421 family protein</fullName>
    </submittedName>
</protein>
<reference evidence="3 5" key="2">
    <citation type="submission" date="2023-11" db="EMBL/GenBank/DDBJ databases">
        <title>MicrobeMod: A computational toolkit for identifying prokaryotic methylation and restriction-modification with nanopore sequencing.</title>
        <authorList>
            <person name="Crits-Christoph A."/>
            <person name="Kang S.C."/>
            <person name="Lee H."/>
            <person name="Ostrov N."/>
        </authorList>
    </citation>
    <scope>NUCLEOTIDE SEQUENCE [LARGE SCALE GENOMIC DNA]</scope>
    <source>
        <strain evidence="3 5">ATCC 23090</strain>
    </source>
</reference>
<evidence type="ECO:0000313" key="4">
    <source>
        <dbReference type="Proteomes" id="UP000183788"/>
    </source>
</evidence>
<name>A0A1K1R6W6_9BACT</name>
<evidence type="ECO:0000256" key="1">
    <source>
        <dbReference type="SAM" id="SignalP"/>
    </source>
</evidence>
<dbReference type="OrthoDB" id="646460at2"/>
<keyword evidence="5" id="KW-1185">Reference proteome</keyword>
<keyword evidence="1" id="KW-0732">Signal</keyword>
<dbReference type="Pfam" id="PF14391">
    <property type="entry name" value="DUF4421"/>
    <property type="match status" value="1"/>
</dbReference>
<sequence length="318" mass="36559">MWRHLLLLFLLPTTLYAQKTDSAYIQAFPRKNMVELYGGTYSTTFKFRTRGNRQSNYKLVVNSSGSIGADVSYKWMYLQYTFNLPGTELDNKSKYHFHLIRIMFGSHAVSVEPFFNAYNGLLIPYKEHKGYESFQGIDFTNAGLDLSYYFNHRKYSYKAAASFREQQLQSAGSAFLTATPFWHQIRWKNPTPQLISDSLTYNLLSSNPSWLSLVFKGGYTHNIVLGNHNWIIAPAVLVGAGVLHEINRNNDRLQAVTDFQGWVNAGYNGDEYYAYLNAAYDNLNTNLLVKDMHRKDFNLSLTLGYRFAHLPKKILGIL</sequence>
<accession>A0A1K1R6W6</accession>
<dbReference type="Proteomes" id="UP000183788">
    <property type="component" value="Unassembled WGS sequence"/>
</dbReference>
<reference evidence="2 4" key="1">
    <citation type="submission" date="2016-11" db="EMBL/GenBank/DDBJ databases">
        <authorList>
            <person name="Jaros S."/>
            <person name="Januszkiewicz K."/>
            <person name="Wedrychowicz H."/>
        </authorList>
    </citation>
    <scope>NUCLEOTIDE SEQUENCE [LARGE SCALE GENOMIC DNA]</scope>
    <source>
        <strain evidence="2 4">DSM 784</strain>
    </source>
</reference>
<gene>
    <name evidence="2" type="ORF">SAMN05661012_03464</name>
    <name evidence="3" type="ORF">SR876_01695</name>
</gene>